<accession>A0A5M9NX37</accession>
<feature type="chain" id="PRO_5024328740" evidence="1">
    <location>
        <begin position="22"/>
        <end position="98"/>
    </location>
</feature>
<keyword evidence="1" id="KW-0732">Signal</keyword>
<sequence>MKLNQLCICAQSFVFAYSANAQVSEFGECQLVDESNMDISVMAADGEKLGYVSLEPDNSWYVFINGEGALNETVVDQSKAIEHVCSAAQTLSSAESTN</sequence>
<name>A0A5M9NX37_9VIBR</name>
<dbReference type="AlphaFoldDB" id="A0A5M9NX37"/>
<dbReference type="EMBL" id="VXJS01000007">
    <property type="protein sequence ID" value="KAA8675659.1"/>
    <property type="molecule type" value="Genomic_DNA"/>
</dbReference>
<evidence type="ECO:0000313" key="3">
    <source>
        <dbReference type="Proteomes" id="UP000322521"/>
    </source>
</evidence>
<dbReference type="RefSeq" id="WP_086714943.1">
    <property type="nucleotide sequence ID" value="NZ_AP025494.1"/>
</dbReference>
<organism evidence="2 3">
    <name type="scientific">Vibrio gigantis</name>
    <dbReference type="NCBI Taxonomy" id="296199"/>
    <lineage>
        <taxon>Bacteria</taxon>
        <taxon>Pseudomonadati</taxon>
        <taxon>Pseudomonadota</taxon>
        <taxon>Gammaproteobacteria</taxon>
        <taxon>Vibrionales</taxon>
        <taxon>Vibrionaceae</taxon>
        <taxon>Vibrio</taxon>
    </lineage>
</organism>
<proteinExistence type="predicted"/>
<comment type="caution">
    <text evidence="2">The sequence shown here is derived from an EMBL/GenBank/DDBJ whole genome shotgun (WGS) entry which is preliminary data.</text>
</comment>
<reference evidence="2 3" key="1">
    <citation type="submission" date="2019-09" db="EMBL/GenBank/DDBJ databases">
        <title>Draft genome sequence of various Type strains from the CCUG.</title>
        <authorList>
            <person name="Pineiro-Iglesias B."/>
            <person name="Tunovic T."/>
            <person name="Unosson C."/>
            <person name="Inganas E."/>
            <person name="Ohlen M."/>
            <person name="Cardew S."/>
            <person name="Jensie-Markopoulos S."/>
            <person name="Salva-Serra F."/>
            <person name="Jaen-Luchoro D."/>
            <person name="Karlsson R."/>
            <person name="Svensson-Stadler L."/>
            <person name="Chun J."/>
            <person name="Moore E."/>
        </authorList>
    </citation>
    <scope>NUCLEOTIDE SEQUENCE [LARGE SCALE GENOMIC DNA]</scope>
    <source>
        <strain evidence="2 3">CCUG 56969T</strain>
    </source>
</reference>
<gene>
    <name evidence="2" type="ORF">F4W18_13635</name>
</gene>
<keyword evidence="3" id="KW-1185">Reference proteome</keyword>
<feature type="signal peptide" evidence="1">
    <location>
        <begin position="1"/>
        <end position="21"/>
    </location>
</feature>
<protein>
    <submittedName>
        <fullName evidence="2">Uncharacterized protein</fullName>
    </submittedName>
</protein>
<dbReference type="Proteomes" id="UP000322521">
    <property type="component" value="Unassembled WGS sequence"/>
</dbReference>
<evidence type="ECO:0000256" key="1">
    <source>
        <dbReference type="SAM" id="SignalP"/>
    </source>
</evidence>
<evidence type="ECO:0000313" key="2">
    <source>
        <dbReference type="EMBL" id="KAA8675659.1"/>
    </source>
</evidence>